<evidence type="ECO:0000313" key="1">
    <source>
        <dbReference type="EMBL" id="UZP76536.1"/>
    </source>
</evidence>
<proteinExistence type="predicted"/>
<organism evidence="1">
    <name type="scientific">Paenibacillus polymyxa</name>
    <name type="common">Bacillus polymyxa</name>
    <dbReference type="NCBI Taxonomy" id="1406"/>
    <lineage>
        <taxon>Bacteria</taxon>
        <taxon>Bacillati</taxon>
        <taxon>Bacillota</taxon>
        <taxon>Bacilli</taxon>
        <taxon>Bacillales</taxon>
        <taxon>Paenibacillaceae</taxon>
        <taxon>Paenibacillus</taxon>
    </lineage>
</organism>
<name>A0AAE9PRB7_PAEPO</name>
<gene>
    <name evidence="1" type="ORF">MF626_05975</name>
</gene>
<reference evidence="1" key="1">
    <citation type="submission" date="2022-11" db="EMBL/GenBank/DDBJ databases">
        <authorList>
            <person name="Vasilchenko N.G."/>
            <person name="Prazdnova E.V."/>
            <person name="Gorovtsov A.V."/>
            <person name="Chistyakov V.A."/>
            <person name="Pak M.L."/>
        </authorList>
    </citation>
    <scope>NUCLEOTIDE SEQUENCE</scope>
    <source>
        <strain evidence="1">R 4.5</strain>
    </source>
</reference>
<sequence length="136" mass="15023">MPEENIRVAGPNDTSPTGLLFDTILNINNDVLPSNATGKLAANSRITGHGTIAHEVVGHYEAGLAGKSFQVMDDEFNVITRNFALDEAQASIRAARFAPDLTQLERIMLLRDGITRLKNEGIKIREVKDILFIHER</sequence>
<dbReference type="AlphaFoldDB" id="A0AAE9PRB7"/>
<accession>A0AAE9PRB7</accession>
<dbReference type="EMBL" id="CP097770">
    <property type="protein sequence ID" value="UZP76536.1"/>
    <property type="molecule type" value="Genomic_DNA"/>
</dbReference>
<protein>
    <submittedName>
        <fullName evidence="1">Uncharacterized protein</fullName>
    </submittedName>
</protein>